<dbReference type="Proteomes" id="UP001500426">
    <property type="component" value="Unassembled WGS sequence"/>
</dbReference>
<protein>
    <submittedName>
        <fullName evidence="2">VWA domain-containing protein</fullName>
    </submittedName>
</protein>
<dbReference type="SUPFAM" id="SSF53300">
    <property type="entry name" value="vWA-like"/>
    <property type="match status" value="1"/>
</dbReference>
<dbReference type="CDD" id="cd00198">
    <property type="entry name" value="vWFA"/>
    <property type="match status" value="1"/>
</dbReference>
<dbReference type="InterPro" id="IPR036465">
    <property type="entry name" value="vWFA_dom_sf"/>
</dbReference>
<feature type="domain" description="VWFA" evidence="1">
    <location>
        <begin position="9"/>
        <end position="225"/>
    </location>
</feature>
<sequence>MTAEKQQIHNLIILDESGSMESIKPMIISGFNELVQSIKGIQQEFPEQEHFISIVSFNGFGSKILHFMDPVSKLTEIDAANYKPNSMTPLFDAIGFSLSKLKQALETQTNYNVLVTILTDGEENASKEYTGSTIKNMIDTLSEGNWTFTYIGTDHDIEKMAANLSIKNSMSFEKNESGISSMFEREYESRRRYSVNVNAKRNYKENYFNEEEASEKTLTDKKPELTKKRSFWDVLFGKSKKE</sequence>
<proteinExistence type="predicted"/>
<dbReference type="EMBL" id="BAABCS010000031">
    <property type="protein sequence ID" value="GAA4059691.1"/>
    <property type="molecule type" value="Genomic_DNA"/>
</dbReference>
<evidence type="ECO:0000313" key="3">
    <source>
        <dbReference type="Proteomes" id="UP001500426"/>
    </source>
</evidence>
<dbReference type="PROSITE" id="PS50234">
    <property type="entry name" value="VWFA"/>
    <property type="match status" value="1"/>
</dbReference>
<evidence type="ECO:0000313" key="2">
    <source>
        <dbReference type="EMBL" id="GAA4059691.1"/>
    </source>
</evidence>
<organism evidence="2 3">
    <name type="scientific">Flavobacterium chungnamense</name>
    <dbReference type="NCBI Taxonomy" id="706182"/>
    <lineage>
        <taxon>Bacteria</taxon>
        <taxon>Pseudomonadati</taxon>
        <taxon>Bacteroidota</taxon>
        <taxon>Flavobacteriia</taxon>
        <taxon>Flavobacteriales</taxon>
        <taxon>Flavobacteriaceae</taxon>
        <taxon>Flavobacterium</taxon>
    </lineage>
</organism>
<comment type="caution">
    <text evidence="2">The sequence shown here is derived from an EMBL/GenBank/DDBJ whole genome shotgun (WGS) entry which is preliminary data.</text>
</comment>
<name>A0ABP7V514_9FLAO</name>
<dbReference type="Gene3D" id="3.40.50.410">
    <property type="entry name" value="von Willebrand factor, type A domain"/>
    <property type="match status" value="1"/>
</dbReference>
<dbReference type="RefSeq" id="WP_345095789.1">
    <property type="nucleotide sequence ID" value="NZ_BAABCS010000031.1"/>
</dbReference>
<accession>A0ABP7V514</accession>
<dbReference type="InterPro" id="IPR002035">
    <property type="entry name" value="VWF_A"/>
</dbReference>
<keyword evidence="3" id="KW-1185">Reference proteome</keyword>
<gene>
    <name evidence="2" type="ORF">GCM10022388_28200</name>
</gene>
<reference evidence="3" key="1">
    <citation type="journal article" date="2019" name="Int. J. Syst. Evol. Microbiol.">
        <title>The Global Catalogue of Microorganisms (GCM) 10K type strain sequencing project: providing services to taxonomists for standard genome sequencing and annotation.</title>
        <authorList>
            <consortium name="The Broad Institute Genomics Platform"/>
            <consortium name="The Broad Institute Genome Sequencing Center for Infectious Disease"/>
            <person name="Wu L."/>
            <person name="Ma J."/>
        </authorList>
    </citation>
    <scope>NUCLEOTIDE SEQUENCE [LARGE SCALE GENOMIC DNA]</scope>
    <source>
        <strain evidence="3">JCM 17068</strain>
    </source>
</reference>
<evidence type="ECO:0000259" key="1">
    <source>
        <dbReference type="PROSITE" id="PS50234"/>
    </source>
</evidence>